<dbReference type="GO" id="GO:0005222">
    <property type="term" value="F:intracellularly cAMP-activated cation channel activity"/>
    <property type="evidence" value="ECO:0007669"/>
    <property type="project" value="TreeGrafter"/>
</dbReference>
<name>A0AAD9UKW6_RIDPI</name>
<sequence length="135" mass="15650">MLQLIRNWASGVRHGTESQNRPDSFLARYTIGNSNQPDVEDGKTQETAKSSADHALRRMLVVDPSSDIYYRWLFVISIAVLYNVLMIIARSVFWKLHEGGLLVIWLCFDYLCDFIYLLDMVVQFRTETEVDPGMR</sequence>
<keyword evidence="3" id="KW-1185">Reference proteome</keyword>
<gene>
    <name evidence="2" type="ORF">NP493_17g07026</name>
</gene>
<dbReference type="PANTHER" id="PTHR45638:SF11">
    <property type="entry name" value="CYCLIC NUCLEOTIDE-GATED CATION CHANNEL SUBUNIT A"/>
    <property type="match status" value="1"/>
</dbReference>
<dbReference type="GO" id="GO:0030553">
    <property type="term" value="F:cGMP binding"/>
    <property type="evidence" value="ECO:0007669"/>
    <property type="project" value="TreeGrafter"/>
</dbReference>
<accession>A0AAD9UKW6</accession>
<dbReference type="GO" id="GO:0017071">
    <property type="term" value="C:intracellular cyclic nucleotide activated cation channel complex"/>
    <property type="evidence" value="ECO:0007669"/>
    <property type="project" value="TreeGrafter"/>
</dbReference>
<evidence type="ECO:0000256" key="1">
    <source>
        <dbReference type="SAM" id="Phobius"/>
    </source>
</evidence>
<keyword evidence="1" id="KW-0472">Membrane</keyword>
<dbReference type="AlphaFoldDB" id="A0AAD9UKW6"/>
<protein>
    <submittedName>
        <fullName evidence="2">Uncharacterized protein</fullName>
    </submittedName>
</protein>
<dbReference type="GO" id="GO:0044877">
    <property type="term" value="F:protein-containing complex binding"/>
    <property type="evidence" value="ECO:0007669"/>
    <property type="project" value="TreeGrafter"/>
</dbReference>
<dbReference type="EMBL" id="JAODUO010000017">
    <property type="protein sequence ID" value="KAK2193106.1"/>
    <property type="molecule type" value="Genomic_DNA"/>
</dbReference>
<evidence type="ECO:0000313" key="2">
    <source>
        <dbReference type="EMBL" id="KAK2193106.1"/>
    </source>
</evidence>
<feature type="transmembrane region" description="Helical" evidence="1">
    <location>
        <begin position="68"/>
        <end position="88"/>
    </location>
</feature>
<organism evidence="2 3">
    <name type="scientific">Ridgeia piscesae</name>
    <name type="common">Tubeworm</name>
    <dbReference type="NCBI Taxonomy" id="27915"/>
    <lineage>
        <taxon>Eukaryota</taxon>
        <taxon>Metazoa</taxon>
        <taxon>Spiralia</taxon>
        <taxon>Lophotrochozoa</taxon>
        <taxon>Annelida</taxon>
        <taxon>Polychaeta</taxon>
        <taxon>Sedentaria</taxon>
        <taxon>Canalipalpata</taxon>
        <taxon>Sabellida</taxon>
        <taxon>Siboglinidae</taxon>
        <taxon>Ridgeia</taxon>
    </lineage>
</organism>
<dbReference type="PANTHER" id="PTHR45638">
    <property type="entry name" value="CYCLIC NUCLEOTIDE-GATED CATION CHANNEL SUBUNIT A"/>
    <property type="match status" value="1"/>
</dbReference>
<reference evidence="2" key="1">
    <citation type="journal article" date="2023" name="Mol. Biol. Evol.">
        <title>Third-Generation Sequencing Reveals the Adaptive Role of the Epigenome in Three Deep-Sea Polychaetes.</title>
        <authorList>
            <person name="Perez M."/>
            <person name="Aroh O."/>
            <person name="Sun Y."/>
            <person name="Lan Y."/>
            <person name="Juniper S.K."/>
            <person name="Young C.R."/>
            <person name="Angers B."/>
            <person name="Qian P.Y."/>
        </authorList>
    </citation>
    <scope>NUCLEOTIDE SEQUENCE</scope>
    <source>
        <strain evidence="2">R07B-5</strain>
    </source>
</reference>
<keyword evidence="1" id="KW-1133">Transmembrane helix</keyword>
<dbReference type="InterPro" id="IPR050866">
    <property type="entry name" value="CNG_cation_channel"/>
</dbReference>
<dbReference type="GO" id="GO:0005886">
    <property type="term" value="C:plasma membrane"/>
    <property type="evidence" value="ECO:0007669"/>
    <property type="project" value="TreeGrafter"/>
</dbReference>
<feature type="transmembrane region" description="Helical" evidence="1">
    <location>
        <begin position="100"/>
        <end position="118"/>
    </location>
</feature>
<keyword evidence="1" id="KW-0812">Transmembrane</keyword>
<proteinExistence type="predicted"/>
<dbReference type="Proteomes" id="UP001209878">
    <property type="component" value="Unassembled WGS sequence"/>
</dbReference>
<dbReference type="GO" id="GO:0005223">
    <property type="term" value="F:intracellularly cGMP-activated cation channel activity"/>
    <property type="evidence" value="ECO:0007669"/>
    <property type="project" value="TreeGrafter"/>
</dbReference>
<evidence type="ECO:0000313" key="3">
    <source>
        <dbReference type="Proteomes" id="UP001209878"/>
    </source>
</evidence>
<comment type="caution">
    <text evidence="2">The sequence shown here is derived from an EMBL/GenBank/DDBJ whole genome shotgun (WGS) entry which is preliminary data.</text>
</comment>
<dbReference type="SUPFAM" id="SSF81324">
    <property type="entry name" value="Voltage-gated potassium channels"/>
    <property type="match status" value="1"/>
</dbReference>